<feature type="chain" id="PRO_5034197023" evidence="1">
    <location>
        <begin position="19"/>
        <end position="175"/>
    </location>
</feature>
<evidence type="ECO:0000313" key="3">
    <source>
        <dbReference type="Proteomes" id="UP000554235"/>
    </source>
</evidence>
<dbReference type="Proteomes" id="UP000554235">
    <property type="component" value="Unassembled WGS sequence"/>
</dbReference>
<comment type="caution">
    <text evidence="2">The sequence shown here is derived from an EMBL/GenBank/DDBJ whole genome shotgun (WGS) entry which is preliminary data.</text>
</comment>
<gene>
    <name evidence="2" type="ORF">FALBO_17079</name>
</gene>
<sequence>MHVKVLLAIPFLSGLATSLPTARSTSVGPFEVFARREDSDIHLAKISAAKSGLFLQLPKQGASCDRKSDGFATFSLTKDGELYLYSTGQGKVGYITGAQSPPKDAQLKGWLIDWRGDLWFERSNLVACPKSIDGGGGWSIWLRANFPTPAGNKGCIGFSPRTAKVKKPNSCRYTS</sequence>
<keyword evidence="3" id="KW-1185">Reference proteome</keyword>
<evidence type="ECO:0000313" key="2">
    <source>
        <dbReference type="EMBL" id="KAF4446412.1"/>
    </source>
</evidence>
<dbReference type="OrthoDB" id="4093325at2759"/>
<evidence type="ECO:0000256" key="1">
    <source>
        <dbReference type="SAM" id="SignalP"/>
    </source>
</evidence>
<dbReference type="EMBL" id="JAADYS010003534">
    <property type="protein sequence ID" value="KAF4446412.1"/>
    <property type="molecule type" value="Genomic_DNA"/>
</dbReference>
<name>A0A8H4K9U8_9HYPO</name>
<reference evidence="2 3" key="1">
    <citation type="submission" date="2020-01" db="EMBL/GenBank/DDBJ databases">
        <title>Identification and distribution of gene clusters putatively required for synthesis of sphingolipid metabolism inhibitors in phylogenetically diverse species of the filamentous fungus Fusarium.</title>
        <authorList>
            <person name="Kim H.-S."/>
            <person name="Busman M."/>
            <person name="Brown D.W."/>
            <person name="Divon H."/>
            <person name="Uhlig S."/>
            <person name="Proctor R.H."/>
        </authorList>
    </citation>
    <scope>NUCLEOTIDE SEQUENCE [LARGE SCALE GENOMIC DNA]</scope>
    <source>
        <strain evidence="2 3">NRRL 20459</strain>
    </source>
</reference>
<dbReference type="AlphaFoldDB" id="A0A8H4K9U8"/>
<protein>
    <submittedName>
        <fullName evidence="2">Cell wall</fullName>
    </submittedName>
</protein>
<proteinExistence type="predicted"/>
<keyword evidence="1" id="KW-0732">Signal</keyword>
<feature type="signal peptide" evidence="1">
    <location>
        <begin position="1"/>
        <end position="18"/>
    </location>
</feature>
<accession>A0A8H4K9U8</accession>
<organism evidence="2 3">
    <name type="scientific">Fusarium albosuccineum</name>
    <dbReference type="NCBI Taxonomy" id="1237068"/>
    <lineage>
        <taxon>Eukaryota</taxon>
        <taxon>Fungi</taxon>
        <taxon>Dikarya</taxon>
        <taxon>Ascomycota</taxon>
        <taxon>Pezizomycotina</taxon>
        <taxon>Sordariomycetes</taxon>
        <taxon>Hypocreomycetidae</taxon>
        <taxon>Hypocreales</taxon>
        <taxon>Nectriaceae</taxon>
        <taxon>Fusarium</taxon>
        <taxon>Fusarium decemcellulare species complex</taxon>
    </lineage>
</organism>